<dbReference type="PANTHER" id="PTHR32071:SF90">
    <property type="entry name" value="TRANSCRIPTIONAL REGULATORY PROTEIN LEVR"/>
    <property type="match status" value="1"/>
</dbReference>
<evidence type="ECO:0000259" key="6">
    <source>
        <dbReference type="PROSITE" id="PS51372"/>
    </source>
</evidence>
<evidence type="ECO:0000256" key="2">
    <source>
        <dbReference type="ARBA" id="ARBA00022840"/>
    </source>
</evidence>
<evidence type="ECO:0000313" key="7">
    <source>
        <dbReference type="EMBL" id="MBU5439098.1"/>
    </source>
</evidence>
<dbReference type="CDD" id="cd00009">
    <property type="entry name" value="AAA"/>
    <property type="match status" value="1"/>
</dbReference>
<feature type="domain" description="PTS EIIA type-4" evidence="5">
    <location>
        <begin position="598"/>
        <end position="734"/>
    </location>
</feature>
<feature type="domain" description="PRD" evidence="6">
    <location>
        <begin position="491"/>
        <end position="595"/>
    </location>
</feature>
<dbReference type="Pfam" id="PF00158">
    <property type="entry name" value="Sigma54_activat"/>
    <property type="match status" value="1"/>
</dbReference>
<feature type="domain" description="Sigma-54 factor interaction" evidence="3">
    <location>
        <begin position="130"/>
        <end position="364"/>
    </location>
</feature>
<name>A0ABS6E865_9FIRM</name>
<dbReference type="SMART" id="SM00382">
    <property type="entry name" value="AAA"/>
    <property type="match status" value="1"/>
</dbReference>
<dbReference type="InterPro" id="IPR002078">
    <property type="entry name" value="Sigma_54_int"/>
</dbReference>
<proteinExistence type="predicted"/>
<dbReference type="RefSeq" id="WP_216520807.1">
    <property type="nucleotide sequence ID" value="NZ_JAHLPM010000012.1"/>
</dbReference>
<feature type="domain" description="PTS EIIA type-2" evidence="4">
    <location>
        <begin position="840"/>
        <end position="974"/>
    </location>
</feature>
<keyword evidence="8" id="KW-1185">Reference proteome</keyword>
<organism evidence="7 8">
    <name type="scientific">Tissierella simiarum</name>
    <dbReference type="NCBI Taxonomy" id="2841534"/>
    <lineage>
        <taxon>Bacteria</taxon>
        <taxon>Bacillati</taxon>
        <taxon>Bacillota</taxon>
        <taxon>Tissierellia</taxon>
        <taxon>Tissierellales</taxon>
        <taxon>Tissierellaceae</taxon>
        <taxon>Tissierella</taxon>
    </lineage>
</organism>
<dbReference type="Pfam" id="PF00359">
    <property type="entry name" value="PTS_EIIA_2"/>
    <property type="match status" value="1"/>
</dbReference>
<dbReference type="PANTHER" id="PTHR32071">
    <property type="entry name" value="TRANSCRIPTIONAL REGULATORY PROTEIN"/>
    <property type="match status" value="1"/>
</dbReference>
<dbReference type="PROSITE" id="PS51372">
    <property type="entry name" value="PRD_2"/>
    <property type="match status" value="1"/>
</dbReference>
<dbReference type="Pfam" id="PF03610">
    <property type="entry name" value="EIIA-man"/>
    <property type="match status" value="1"/>
</dbReference>
<evidence type="ECO:0000256" key="1">
    <source>
        <dbReference type="ARBA" id="ARBA00022741"/>
    </source>
</evidence>
<dbReference type="PROSITE" id="PS51094">
    <property type="entry name" value="PTS_EIIA_TYPE_2"/>
    <property type="match status" value="1"/>
</dbReference>
<protein>
    <submittedName>
        <fullName evidence="7">Sigma 54-interacting transcriptional regulator</fullName>
    </submittedName>
</protein>
<dbReference type="InterPro" id="IPR004701">
    <property type="entry name" value="PTS_EIIA_man-typ"/>
</dbReference>
<dbReference type="EMBL" id="JAHLPM010000012">
    <property type="protein sequence ID" value="MBU5439098.1"/>
    <property type="molecule type" value="Genomic_DNA"/>
</dbReference>
<keyword evidence="2" id="KW-0067">ATP-binding</keyword>
<evidence type="ECO:0000259" key="4">
    <source>
        <dbReference type="PROSITE" id="PS51094"/>
    </source>
</evidence>
<evidence type="ECO:0000313" key="8">
    <source>
        <dbReference type="Proteomes" id="UP000749471"/>
    </source>
</evidence>
<dbReference type="Pfam" id="PF00874">
    <property type="entry name" value="PRD"/>
    <property type="match status" value="1"/>
</dbReference>
<dbReference type="InterPro" id="IPR011608">
    <property type="entry name" value="PRD"/>
</dbReference>
<evidence type="ECO:0000259" key="5">
    <source>
        <dbReference type="PROSITE" id="PS51096"/>
    </source>
</evidence>
<dbReference type="PROSITE" id="PS50045">
    <property type="entry name" value="SIGMA54_INTERACT_4"/>
    <property type="match status" value="1"/>
</dbReference>
<accession>A0ABS6E865</accession>
<dbReference type="CDD" id="cd00211">
    <property type="entry name" value="PTS_IIA_fru"/>
    <property type="match status" value="1"/>
</dbReference>
<dbReference type="Proteomes" id="UP000749471">
    <property type="component" value="Unassembled WGS sequence"/>
</dbReference>
<dbReference type="InterPro" id="IPR002178">
    <property type="entry name" value="PTS_EIIA_type-2_dom"/>
</dbReference>
<comment type="caution">
    <text evidence="7">The sequence shown here is derived from an EMBL/GenBank/DDBJ whole genome shotgun (WGS) entry which is preliminary data.</text>
</comment>
<dbReference type="PROSITE" id="PS51096">
    <property type="entry name" value="PTS_EIIA_TYPE_4"/>
    <property type="match status" value="1"/>
</dbReference>
<evidence type="ECO:0000259" key="3">
    <source>
        <dbReference type="PROSITE" id="PS50045"/>
    </source>
</evidence>
<gene>
    <name evidence="7" type="ORF">KQI42_13830</name>
</gene>
<dbReference type="InterPro" id="IPR003593">
    <property type="entry name" value="AAA+_ATPase"/>
</dbReference>
<reference evidence="7 8" key="1">
    <citation type="submission" date="2021-06" db="EMBL/GenBank/DDBJ databases">
        <authorList>
            <person name="Sun Q."/>
            <person name="Li D."/>
        </authorList>
    </citation>
    <scope>NUCLEOTIDE SEQUENCE [LARGE SCALE GENOMIC DNA]</scope>
    <source>
        <strain evidence="7 8">MSJ-40</strain>
    </source>
</reference>
<sequence length="974" mass="110225">MKEKFLNVIGKENIKNPYTDSEIAKLLNVKRETITSLRNDLGIPNSMERRKNTLIDLVNKILKDDKDISERELTKKVNDLGFNVSRHTIRECKKELEETKDKMKDVYLKESEDDNEDQETYKEVLAFEKIIGSKGSLKPYVQQAKAAMMYPPYGLHTLILGPTGVGKSELAQAMYNFGRETKKIDSDSVFIVFNCADYADNPQLLMSQLFGYVKGAFTGADEGKEGLVEKANGGVLFLDEVHRLPPEGQELLFYLIDKGKFRRLGETDAEREVNLMIIAATTENPDSTLLDSFRRRIPMTIELPSLALRSLDERLEMIKEFLRRETNRTKNSIRITNDALKALLLYDCPGNIGQLRSDIQVSCARSFLNHVVNQTNIMEITIEELPISAKKGLLKIQNNRLETEKLIGVGDLIIYVDNKPIESTPKENLYILPNEIYSYIEERYIELQNERMNQDLINYIIGSEMEEKLEKLMSKVKENIKPIDKKDLANIVGIQVIDIVEKITRIAKWKLGINEENLYYVLATHLSATIERVKKGIIIRNPQLDKIKKDYNKEFIVAKEMVNIIEEELDVELTEDEAGFITMYLRLTMEEESKIEGRVGVVLISHGNVACGMGEVANKLLGVNHAKAIEMSLDESPELALKRATDLVKSVDEGKGVLLMVDMGSLATFGELITKSTGIKTRTVSRTDTVMVIEAVRRCILPEANLDQIADSLEKEPKQRGRINKKNNLGKPKIILTICITGQGSAKKVKKLVSNITNQYDEQITIIPIGAMDENIQSIIESIQRDNEIIAVVGTVNPKIQGVPYISLEDIINGVAEEKLKIIIDVQEQNNGAYYYNINTILDADTTIFNMDVADKKEAIERLGSLLYEQGYVNDNFINATIEREELGPSFLREGVAIPHADPSFVIKPKIALGLLKNPIDWNGNEIKIVLLLAINNECIDLIRELKRFFEDDDNYVNILNAENYNAVRQVLGR</sequence>
<keyword evidence="1" id="KW-0547">Nucleotide-binding</keyword>